<keyword evidence="1" id="KW-0732">Signal</keyword>
<accession>A0A4R1HCJ8</accession>
<dbReference type="Proteomes" id="UP000295030">
    <property type="component" value="Unassembled WGS sequence"/>
</dbReference>
<dbReference type="InterPro" id="IPR036465">
    <property type="entry name" value="vWFA_dom_sf"/>
</dbReference>
<dbReference type="AlphaFoldDB" id="A0A4R1HCJ8"/>
<comment type="caution">
    <text evidence="3">The sequence shown here is derived from an EMBL/GenBank/DDBJ whole genome shotgun (WGS) entry which is preliminary data.</text>
</comment>
<gene>
    <name evidence="3" type="ORF">EV667_4212</name>
</gene>
<dbReference type="InterPro" id="IPR002035">
    <property type="entry name" value="VWF_A"/>
</dbReference>
<evidence type="ECO:0000259" key="2">
    <source>
        <dbReference type="PROSITE" id="PS50234"/>
    </source>
</evidence>
<name>A0A4R1HCJ8_ANCAQ</name>
<evidence type="ECO:0000313" key="3">
    <source>
        <dbReference type="EMBL" id="TCK19754.1"/>
    </source>
</evidence>
<dbReference type="EMBL" id="SMFY01000005">
    <property type="protein sequence ID" value="TCK19754.1"/>
    <property type="molecule type" value="Genomic_DNA"/>
</dbReference>
<organism evidence="3 4">
    <name type="scientific">Ancylobacter aquaticus</name>
    <dbReference type="NCBI Taxonomy" id="100"/>
    <lineage>
        <taxon>Bacteria</taxon>
        <taxon>Pseudomonadati</taxon>
        <taxon>Pseudomonadota</taxon>
        <taxon>Alphaproteobacteria</taxon>
        <taxon>Hyphomicrobiales</taxon>
        <taxon>Xanthobacteraceae</taxon>
        <taxon>Ancylobacter</taxon>
    </lineage>
</organism>
<feature type="chain" id="PRO_5020552226" description="VWFA domain-containing protein" evidence="1">
    <location>
        <begin position="19"/>
        <end position="1074"/>
    </location>
</feature>
<dbReference type="PROSITE" id="PS50234">
    <property type="entry name" value="VWFA"/>
    <property type="match status" value="1"/>
</dbReference>
<dbReference type="RefSeq" id="WP_131837249.1">
    <property type="nucleotide sequence ID" value="NZ_SMFY01000005.1"/>
</dbReference>
<keyword evidence="4" id="KW-1185">Reference proteome</keyword>
<reference evidence="3 4" key="1">
    <citation type="submission" date="2019-03" db="EMBL/GenBank/DDBJ databases">
        <title>Genomic Encyclopedia of Type Strains, Phase IV (KMG-IV): sequencing the most valuable type-strain genomes for metagenomic binning, comparative biology and taxonomic classification.</title>
        <authorList>
            <person name="Goeker M."/>
        </authorList>
    </citation>
    <scope>NUCLEOTIDE SEQUENCE [LARGE SCALE GENOMIC DNA]</scope>
    <source>
        <strain evidence="3 4">DSM 101</strain>
    </source>
</reference>
<dbReference type="OrthoDB" id="9783818at2"/>
<evidence type="ECO:0000256" key="1">
    <source>
        <dbReference type="SAM" id="SignalP"/>
    </source>
</evidence>
<feature type="signal peptide" evidence="1">
    <location>
        <begin position="1"/>
        <end position="18"/>
    </location>
</feature>
<sequence>MRVSVKRFGLATAMTAMAAVYSPVVAQQADSASILIYDASGSMWGQLDGGLTKVEVARKVIGDFFASRDNSVPLGVIAYGHNRRGDCSDIETIANVGVNSPPDLSARLNRLTPRGMTPITDSLSLAASLIPPTAESADIILVTDGLETCDADPCALAAQLAKQGVAIRAHVVGFGLTSQEAAAMSCVADATGGLLLTPQTGQELADALDQIAQVQPSPKPERVVEEAFFDIGPNAEAGHIHAISYKGTVPADYYAGFTRRGNNAPPVSGAYGVVGGAGKSGRNPFSRVTPAEPGAYDLIMVGYNGDIIARQPIDVVPPSNGFDAVGSVEPGKRFELTWRGPNQLQQRIVIARPGAAPGDYLKSWGFPYTNRSSQRMRLTAPAEPGIYELRYISANRKEILFFRQFGVGVPFEDANLTTSSDLAAQAAAATQAKPGQDALPLVRASFRTAANLPQIPLSWSAVPLDSDMGPEAWSPVSAMVIGQGDFEPGRYEVSATGPGEVAFRAVVEILPGQNNDFVVPPVAASDDKASASTLSGPWQVIGVPPYQVQARTDQLLTLALEQAEPNGRIGGSWTAKEMLAGPEAAGREGTFTTAAREKDVLRMTFTVGDPIPRPMSLYLTPFGLGYAGSLSSGAKGMSVVMWPGDHKPPSLAEMRAAVHGPAPADFVDMAVQGSSAQTTGPTTAAAAVSVRLRTPLAVGKVGVQWSAVRTDVREMDVAFASHDLLSTFTTHLTPGGTYEVEGVNETARIRLAGTITINPAGGNNFEIPVAGTADDHEDPVAFHCTGTASGCPVNHASSGISLTLPNNWSMSEPFFYETAGGARANRPTATFFTEEAGKVISVELNPHQWMESNGPCRSIAANQLCIFGGQGRAAQSAFEGISSSLQLASSGPNDAATPRSSGSTGTIRLTFQPVTQFGAGCSLKAELANPSGEAFTVFAPINATANGQPVRPALNPDAPVVLEIDAYTEAGASLTPPTLMSPCDTLVVGVGPVKCRMGVGSSKPLTACPLPVEVMAIPEFTDLYLVSASDRASAAPPKGSPAVVSSSRAVIPVDLGGRDPEAVLRALFDNKARN</sequence>
<dbReference type="SMART" id="SM00327">
    <property type="entry name" value="VWA"/>
    <property type="match status" value="1"/>
</dbReference>
<dbReference type="Gene3D" id="3.40.50.410">
    <property type="entry name" value="von Willebrand factor, type A domain"/>
    <property type="match status" value="1"/>
</dbReference>
<dbReference type="SUPFAM" id="SSF53300">
    <property type="entry name" value="vWA-like"/>
    <property type="match status" value="1"/>
</dbReference>
<protein>
    <recommendedName>
        <fullName evidence="2">VWFA domain-containing protein</fullName>
    </recommendedName>
</protein>
<evidence type="ECO:0000313" key="4">
    <source>
        <dbReference type="Proteomes" id="UP000295030"/>
    </source>
</evidence>
<feature type="domain" description="VWFA" evidence="2">
    <location>
        <begin position="32"/>
        <end position="211"/>
    </location>
</feature>
<proteinExistence type="predicted"/>